<dbReference type="InterPro" id="IPR007627">
    <property type="entry name" value="RNA_pol_sigma70_r2"/>
</dbReference>
<reference evidence="7 8" key="1">
    <citation type="submission" date="2017-06" db="EMBL/GenBank/DDBJ databases">
        <title>Herbaspirillum phytohormonus sp. nov., isolated from the root nodule of Robinia pseudoacacia in lead-zinc mine.</title>
        <authorList>
            <person name="Fan M."/>
            <person name="Lin Y."/>
        </authorList>
    </citation>
    <scope>NUCLEOTIDE SEQUENCE [LARGE SCALE GENOMIC DNA]</scope>
    <source>
        <strain evidence="7 8">HZ10</strain>
    </source>
</reference>
<organism evidence="7 8">
    <name type="scientific">Herbaspirillum robiniae</name>
    <dbReference type="NCBI Taxonomy" id="2014887"/>
    <lineage>
        <taxon>Bacteria</taxon>
        <taxon>Pseudomonadati</taxon>
        <taxon>Pseudomonadota</taxon>
        <taxon>Betaproteobacteria</taxon>
        <taxon>Burkholderiales</taxon>
        <taxon>Oxalobacteraceae</taxon>
        <taxon>Herbaspirillum</taxon>
    </lineage>
</organism>
<feature type="domain" description="RNA polymerase sigma factor 70 region 4 type 2" evidence="6">
    <location>
        <begin position="114"/>
        <end position="165"/>
    </location>
</feature>
<dbReference type="InterPro" id="IPR039425">
    <property type="entry name" value="RNA_pol_sigma-70-like"/>
</dbReference>
<dbReference type="RefSeq" id="WP_088752460.1">
    <property type="nucleotide sequence ID" value="NZ_NJGU01000014.1"/>
</dbReference>
<evidence type="ECO:0000259" key="5">
    <source>
        <dbReference type="Pfam" id="PF04542"/>
    </source>
</evidence>
<evidence type="ECO:0000256" key="2">
    <source>
        <dbReference type="ARBA" id="ARBA00023015"/>
    </source>
</evidence>
<dbReference type="Gene3D" id="1.10.1740.10">
    <property type="match status" value="1"/>
</dbReference>
<dbReference type="NCBIfam" id="TIGR02937">
    <property type="entry name" value="sigma70-ECF"/>
    <property type="match status" value="1"/>
</dbReference>
<dbReference type="PANTHER" id="PTHR43133">
    <property type="entry name" value="RNA POLYMERASE ECF-TYPE SIGMA FACTO"/>
    <property type="match status" value="1"/>
</dbReference>
<accession>A0A246WKX1</accession>
<evidence type="ECO:0000313" key="7">
    <source>
        <dbReference type="EMBL" id="OWY26906.1"/>
    </source>
</evidence>
<dbReference type="InterPro" id="IPR014284">
    <property type="entry name" value="RNA_pol_sigma-70_dom"/>
</dbReference>
<evidence type="ECO:0000313" key="8">
    <source>
        <dbReference type="Proteomes" id="UP000197596"/>
    </source>
</evidence>
<dbReference type="InterPro" id="IPR036388">
    <property type="entry name" value="WH-like_DNA-bd_sf"/>
</dbReference>
<gene>
    <name evidence="7" type="ORF">CEJ42_21325</name>
</gene>
<comment type="similarity">
    <text evidence="1">Belongs to the sigma-70 factor family. ECF subfamily.</text>
</comment>
<dbReference type="GO" id="GO:0006352">
    <property type="term" value="P:DNA-templated transcription initiation"/>
    <property type="evidence" value="ECO:0007669"/>
    <property type="project" value="InterPro"/>
</dbReference>
<proteinExistence type="inferred from homology"/>
<dbReference type="SUPFAM" id="SSF88946">
    <property type="entry name" value="Sigma2 domain of RNA polymerase sigma factors"/>
    <property type="match status" value="1"/>
</dbReference>
<name>A0A246WKX1_9BURK</name>
<dbReference type="InterPro" id="IPR013324">
    <property type="entry name" value="RNA_pol_sigma_r3/r4-like"/>
</dbReference>
<sequence length="182" mass="20107">MTVGGLSKNEFLSLLFREHHGWLSAWLRKKTGCPHHAADLAQEAFTRILCLADPASLQQPRAFMVTTATRLIIDEERRRKLERAYLEALAQMRDSRQECADSPEQIMLAVEALNAIAAMLEGLAEKPRRAFLMHRLDGAAHADIAAALNVSASMVKQYLAAATLHCYRALYPSTHPASGKAA</sequence>
<evidence type="ECO:0000256" key="1">
    <source>
        <dbReference type="ARBA" id="ARBA00010641"/>
    </source>
</evidence>
<evidence type="ECO:0000259" key="6">
    <source>
        <dbReference type="Pfam" id="PF08281"/>
    </source>
</evidence>
<dbReference type="SUPFAM" id="SSF88659">
    <property type="entry name" value="Sigma3 and sigma4 domains of RNA polymerase sigma factors"/>
    <property type="match status" value="1"/>
</dbReference>
<dbReference type="Proteomes" id="UP000197596">
    <property type="component" value="Unassembled WGS sequence"/>
</dbReference>
<dbReference type="GO" id="GO:0016987">
    <property type="term" value="F:sigma factor activity"/>
    <property type="evidence" value="ECO:0007669"/>
    <property type="project" value="UniProtKB-KW"/>
</dbReference>
<keyword evidence="3" id="KW-0731">Sigma factor</keyword>
<dbReference type="AlphaFoldDB" id="A0A246WKX1"/>
<dbReference type="Gene3D" id="1.10.10.10">
    <property type="entry name" value="Winged helix-like DNA-binding domain superfamily/Winged helix DNA-binding domain"/>
    <property type="match status" value="1"/>
</dbReference>
<evidence type="ECO:0000256" key="4">
    <source>
        <dbReference type="ARBA" id="ARBA00023163"/>
    </source>
</evidence>
<dbReference type="EMBL" id="NJGU01000014">
    <property type="protein sequence ID" value="OWY26906.1"/>
    <property type="molecule type" value="Genomic_DNA"/>
</dbReference>
<dbReference type="InterPro" id="IPR013249">
    <property type="entry name" value="RNA_pol_sigma70_r4_t2"/>
</dbReference>
<keyword evidence="2" id="KW-0805">Transcription regulation</keyword>
<comment type="caution">
    <text evidence="7">The sequence shown here is derived from an EMBL/GenBank/DDBJ whole genome shotgun (WGS) entry which is preliminary data.</text>
</comment>
<dbReference type="GO" id="GO:0003677">
    <property type="term" value="F:DNA binding"/>
    <property type="evidence" value="ECO:0007669"/>
    <property type="project" value="InterPro"/>
</dbReference>
<evidence type="ECO:0000256" key="3">
    <source>
        <dbReference type="ARBA" id="ARBA00023082"/>
    </source>
</evidence>
<dbReference type="Pfam" id="PF08281">
    <property type="entry name" value="Sigma70_r4_2"/>
    <property type="match status" value="1"/>
</dbReference>
<keyword evidence="4" id="KW-0804">Transcription</keyword>
<dbReference type="InterPro" id="IPR013325">
    <property type="entry name" value="RNA_pol_sigma_r2"/>
</dbReference>
<protein>
    <submittedName>
        <fullName evidence="7">RNA polymerase subunit sigma</fullName>
    </submittedName>
</protein>
<dbReference type="PANTHER" id="PTHR43133:SF63">
    <property type="entry name" value="RNA POLYMERASE SIGMA FACTOR FECI-RELATED"/>
    <property type="match status" value="1"/>
</dbReference>
<feature type="domain" description="RNA polymerase sigma-70 region 2" evidence="5">
    <location>
        <begin position="15"/>
        <end position="80"/>
    </location>
</feature>
<dbReference type="Pfam" id="PF04542">
    <property type="entry name" value="Sigma70_r2"/>
    <property type="match status" value="1"/>
</dbReference>